<name>A0A1P8WFV7_9PLAN</name>
<feature type="transmembrane region" description="Helical" evidence="1">
    <location>
        <begin position="186"/>
        <end position="204"/>
    </location>
</feature>
<keyword evidence="1" id="KW-0472">Membrane</keyword>
<feature type="transmembrane region" description="Helical" evidence="1">
    <location>
        <begin position="239"/>
        <end position="256"/>
    </location>
</feature>
<sequence>MPEPLLYVKAMGAAGFVSALFVLAMAALRRTDSTTRWNLASVPAIGLGLTVGYFVLSLQPALPPVNALDRLLAIIFPAALSVELVAGFQKTPQWAAWLLRMVLVAMIPRILLHGSVYLSGSDGWLPWQVVTTLGVCSLLLAVVWSQLAVLSTRAAGVSLPVALCMAIQSAAVTVMLAGYINGGAAALPLVATLLATTAAIWLVSMRSTSAVHVYCPAILGIGVVGLFSLLFVGRFFGRLSTPVAITILVAPLLCWTSEALPPRYRKPWFVGTLRLTLVAIPLVVVLALAKIDFDRDMAPLLSVLD</sequence>
<dbReference type="RefSeq" id="WP_077024493.1">
    <property type="nucleotide sequence ID" value="NZ_CP017641.1"/>
</dbReference>
<feature type="transmembrane region" description="Helical" evidence="1">
    <location>
        <begin position="6"/>
        <end position="28"/>
    </location>
</feature>
<feature type="transmembrane region" description="Helical" evidence="1">
    <location>
        <begin position="95"/>
        <end position="112"/>
    </location>
</feature>
<dbReference type="OrthoDB" id="278612at2"/>
<feature type="transmembrane region" description="Helical" evidence="1">
    <location>
        <begin position="71"/>
        <end position="88"/>
    </location>
</feature>
<feature type="transmembrane region" description="Helical" evidence="1">
    <location>
        <begin position="157"/>
        <end position="180"/>
    </location>
</feature>
<keyword evidence="3" id="KW-1185">Reference proteome</keyword>
<feature type="transmembrane region" description="Helical" evidence="1">
    <location>
        <begin position="124"/>
        <end position="145"/>
    </location>
</feature>
<evidence type="ECO:0000256" key="1">
    <source>
        <dbReference type="SAM" id="Phobius"/>
    </source>
</evidence>
<feature type="transmembrane region" description="Helical" evidence="1">
    <location>
        <begin position="268"/>
        <end position="289"/>
    </location>
</feature>
<feature type="transmembrane region" description="Helical" evidence="1">
    <location>
        <begin position="40"/>
        <end position="59"/>
    </location>
</feature>
<dbReference type="KEGG" id="fmr:Fuma_02556"/>
<dbReference type="Proteomes" id="UP000187735">
    <property type="component" value="Chromosome"/>
</dbReference>
<accession>A0A1P8WFV7</accession>
<protein>
    <submittedName>
        <fullName evidence="2">Uncharacterized protein</fullName>
    </submittedName>
</protein>
<gene>
    <name evidence="2" type="ORF">Fuma_02556</name>
</gene>
<organism evidence="2 3">
    <name type="scientific">Fuerstiella marisgermanici</name>
    <dbReference type="NCBI Taxonomy" id="1891926"/>
    <lineage>
        <taxon>Bacteria</taxon>
        <taxon>Pseudomonadati</taxon>
        <taxon>Planctomycetota</taxon>
        <taxon>Planctomycetia</taxon>
        <taxon>Planctomycetales</taxon>
        <taxon>Planctomycetaceae</taxon>
        <taxon>Fuerstiella</taxon>
    </lineage>
</organism>
<proteinExistence type="predicted"/>
<dbReference type="EMBL" id="CP017641">
    <property type="protein sequence ID" value="APZ92944.1"/>
    <property type="molecule type" value="Genomic_DNA"/>
</dbReference>
<keyword evidence="1" id="KW-0812">Transmembrane</keyword>
<dbReference type="AlphaFoldDB" id="A0A1P8WFV7"/>
<feature type="transmembrane region" description="Helical" evidence="1">
    <location>
        <begin position="211"/>
        <end position="233"/>
    </location>
</feature>
<evidence type="ECO:0000313" key="3">
    <source>
        <dbReference type="Proteomes" id="UP000187735"/>
    </source>
</evidence>
<evidence type="ECO:0000313" key="2">
    <source>
        <dbReference type="EMBL" id="APZ92944.1"/>
    </source>
</evidence>
<reference evidence="2 3" key="1">
    <citation type="journal article" date="2016" name="Front. Microbiol.">
        <title>Fuerstia marisgermanicae gen. nov., sp. nov., an Unusual Member of the Phylum Planctomycetes from the German Wadden Sea.</title>
        <authorList>
            <person name="Kohn T."/>
            <person name="Heuer A."/>
            <person name="Jogler M."/>
            <person name="Vollmers J."/>
            <person name="Boedeker C."/>
            <person name="Bunk B."/>
            <person name="Rast P."/>
            <person name="Borchert D."/>
            <person name="Glockner I."/>
            <person name="Freese H.M."/>
            <person name="Klenk H.P."/>
            <person name="Overmann J."/>
            <person name="Kaster A.K."/>
            <person name="Rohde M."/>
            <person name="Wiegand S."/>
            <person name="Jogler C."/>
        </authorList>
    </citation>
    <scope>NUCLEOTIDE SEQUENCE [LARGE SCALE GENOMIC DNA]</scope>
    <source>
        <strain evidence="2 3">NH11</strain>
    </source>
</reference>
<keyword evidence="1" id="KW-1133">Transmembrane helix</keyword>